<keyword evidence="1" id="KW-1133">Transmembrane helix</keyword>
<dbReference type="EMBL" id="QHHU01000001">
    <property type="protein sequence ID" value="RSM50904.1"/>
    <property type="molecule type" value="Genomic_DNA"/>
</dbReference>
<name>A0A428X6F7_AMYBA</name>
<proteinExistence type="predicted"/>
<reference evidence="2 3" key="1">
    <citation type="submission" date="2018-05" db="EMBL/GenBank/DDBJ databases">
        <title>Evolution of GPA BGCs.</title>
        <authorList>
            <person name="Waglechner N."/>
            <person name="Wright G.D."/>
        </authorList>
    </citation>
    <scope>NUCLEOTIDE SEQUENCE [LARGE SCALE GENOMIC DNA]</scope>
    <source>
        <strain evidence="2 3">DSM 5908</strain>
    </source>
</reference>
<keyword evidence="3" id="KW-1185">Reference proteome</keyword>
<evidence type="ECO:0000256" key="1">
    <source>
        <dbReference type="SAM" id="Phobius"/>
    </source>
</evidence>
<evidence type="ECO:0000313" key="3">
    <source>
        <dbReference type="Proteomes" id="UP000286716"/>
    </source>
</evidence>
<keyword evidence="1" id="KW-0472">Membrane</keyword>
<protein>
    <submittedName>
        <fullName evidence="2">Uncharacterized protein</fullName>
    </submittedName>
</protein>
<feature type="transmembrane region" description="Helical" evidence="1">
    <location>
        <begin position="6"/>
        <end position="25"/>
    </location>
</feature>
<keyword evidence="1" id="KW-0812">Transmembrane</keyword>
<dbReference type="RefSeq" id="WP_020646501.1">
    <property type="nucleotide sequence ID" value="NZ_QHHU01000001.1"/>
</dbReference>
<dbReference type="Proteomes" id="UP000286716">
    <property type="component" value="Unassembled WGS sequence"/>
</dbReference>
<organism evidence="2 3">
    <name type="scientific">Amycolatopsis balhimycina DSM 5908</name>
    <dbReference type="NCBI Taxonomy" id="1081091"/>
    <lineage>
        <taxon>Bacteria</taxon>
        <taxon>Bacillati</taxon>
        <taxon>Actinomycetota</taxon>
        <taxon>Actinomycetes</taxon>
        <taxon>Pseudonocardiales</taxon>
        <taxon>Pseudonocardiaceae</taxon>
        <taxon>Amycolatopsis</taxon>
    </lineage>
</organism>
<evidence type="ECO:0000313" key="2">
    <source>
        <dbReference type="EMBL" id="RSM50904.1"/>
    </source>
</evidence>
<sequence>MNHALSAAAPIVPLAALAGICLYALRVRWRRLGPPPRVRHPKAQRLKAQRPELLMASSPDEYDSVDWHVIPGRPDWYDPKVVAPSLRTLARSTDPAAISLAYSMMQNSGICHDHSGQLYPAAVSAVPFLLDIAESGSHPAGRGAAARLLSKRGWAVKGYDRVRTSYADAVPVCCAVTYLVHNGLQARPEIVRSLDAQTAFQLVEGGECWLFMVDEIDDHEDGALAAGMAVGHFPAGPHRAECHTTTGRSVLDVTRLDDQHRHASAPARVHLPGVRADAVPPGSLMVSAWCDESAV</sequence>
<dbReference type="OrthoDB" id="3543971at2"/>
<accession>A0A428X6F7</accession>
<comment type="caution">
    <text evidence="2">The sequence shown here is derived from an EMBL/GenBank/DDBJ whole genome shotgun (WGS) entry which is preliminary data.</text>
</comment>
<gene>
    <name evidence="2" type="ORF">DMA12_01845</name>
</gene>
<dbReference type="AlphaFoldDB" id="A0A428X6F7"/>